<dbReference type="Pfam" id="PF00294">
    <property type="entry name" value="PfkB"/>
    <property type="match status" value="2"/>
</dbReference>
<feature type="domain" description="Carbohydrate kinase PfkB" evidence="1">
    <location>
        <begin position="275"/>
        <end position="327"/>
    </location>
</feature>
<dbReference type="InterPro" id="IPR011611">
    <property type="entry name" value="PfkB_dom"/>
</dbReference>
<dbReference type="PANTHER" id="PTHR42774">
    <property type="entry name" value="PHOSPHOTRANSFERASE SYSTEM TRANSPORT PROTEIN"/>
    <property type="match status" value="1"/>
</dbReference>
<keyword evidence="2" id="KW-0808">Transferase</keyword>
<dbReference type="RefSeq" id="WP_223203471.1">
    <property type="nucleotide sequence ID" value="NZ_BAABBJ010000009.1"/>
</dbReference>
<dbReference type="AlphaFoldDB" id="A0A512PB10"/>
<accession>A0A512PB10</accession>
<proteinExistence type="predicted"/>
<evidence type="ECO:0000259" key="1">
    <source>
        <dbReference type="Pfam" id="PF00294"/>
    </source>
</evidence>
<keyword evidence="2" id="KW-0418">Kinase</keyword>
<evidence type="ECO:0000313" key="3">
    <source>
        <dbReference type="Proteomes" id="UP000321798"/>
    </source>
</evidence>
<dbReference type="GO" id="GO:0016301">
    <property type="term" value="F:kinase activity"/>
    <property type="evidence" value="ECO:0007669"/>
    <property type="project" value="UniProtKB-KW"/>
</dbReference>
<organism evidence="2 3">
    <name type="scientific">Cellulomonas soli</name>
    <dbReference type="NCBI Taxonomy" id="931535"/>
    <lineage>
        <taxon>Bacteria</taxon>
        <taxon>Bacillati</taxon>
        <taxon>Actinomycetota</taxon>
        <taxon>Actinomycetes</taxon>
        <taxon>Micrococcales</taxon>
        <taxon>Cellulomonadaceae</taxon>
        <taxon>Cellulomonas</taxon>
    </lineage>
</organism>
<protein>
    <submittedName>
        <fullName evidence="2">Ribokinase</fullName>
    </submittedName>
</protein>
<dbReference type="Proteomes" id="UP000321798">
    <property type="component" value="Unassembled WGS sequence"/>
</dbReference>
<evidence type="ECO:0000313" key="2">
    <source>
        <dbReference type="EMBL" id="GEP68356.1"/>
    </source>
</evidence>
<dbReference type="InterPro" id="IPR052562">
    <property type="entry name" value="Ketohexokinase-related"/>
</dbReference>
<dbReference type="PANTHER" id="PTHR42774:SF3">
    <property type="entry name" value="KETOHEXOKINASE"/>
    <property type="match status" value="1"/>
</dbReference>
<comment type="caution">
    <text evidence="2">The sequence shown here is derived from an EMBL/GenBank/DDBJ whole genome shotgun (WGS) entry which is preliminary data.</text>
</comment>
<gene>
    <name evidence="2" type="primary">rbsK</name>
    <name evidence="2" type="ORF">CSO01_10710</name>
</gene>
<dbReference type="SUPFAM" id="SSF53613">
    <property type="entry name" value="Ribokinase-like"/>
    <property type="match status" value="1"/>
</dbReference>
<reference evidence="2 3" key="1">
    <citation type="submission" date="2019-07" db="EMBL/GenBank/DDBJ databases">
        <title>Whole genome shotgun sequence of Cellulomonas soli NBRC 109434.</title>
        <authorList>
            <person name="Hosoyama A."/>
            <person name="Uohara A."/>
            <person name="Ohji S."/>
            <person name="Ichikawa N."/>
        </authorList>
    </citation>
    <scope>NUCLEOTIDE SEQUENCE [LARGE SCALE GENOMIC DNA]</scope>
    <source>
        <strain evidence="2 3">NBRC 109434</strain>
    </source>
</reference>
<keyword evidence="3" id="KW-1185">Reference proteome</keyword>
<sequence length="338" mass="33561">MPTDVSSSSAQLVCCGLVTLDVRQVVDRLPGPDEKVVADRLAVAFGGPAANAAATAVALGVSARLVTALGRGALADVVRAGLQAAGVELVDLLGDEPGTPAVSTVLVTRGTGERAVVSTNATGTRALGSVAGSAAGSAAEEALDGATALLVDGHHMEVGTAFARLARSRSVPVLLDGGSWKDGTAALLAHVDHAVLSADFRLPADPSAPWADRTGAAPEGDALLSAVAALGPRTVARSAGPGPVRVLVHEGRPGVAVPTDASGRARSGSLRVIVPERVDPRSVVDTVGAGDVLHGATGAGLARGVDLPSALVEGVRWATASVRHAGALGWVEGVRGRL</sequence>
<dbReference type="Gene3D" id="3.40.1190.20">
    <property type="match status" value="1"/>
</dbReference>
<name>A0A512PB10_9CELL</name>
<dbReference type="InterPro" id="IPR029056">
    <property type="entry name" value="Ribokinase-like"/>
</dbReference>
<feature type="domain" description="Carbohydrate kinase PfkB" evidence="1">
    <location>
        <begin position="11"/>
        <end position="196"/>
    </location>
</feature>
<dbReference type="EMBL" id="BKAL01000003">
    <property type="protein sequence ID" value="GEP68356.1"/>
    <property type="molecule type" value="Genomic_DNA"/>
</dbReference>